<keyword evidence="14" id="KW-0968">Cytoplasmic vesicle</keyword>
<accession>A0A6I8Q2H0</accession>
<dbReference type="InParanoid" id="A0A6I8Q2H0"/>
<protein>
    <recommendedName>
        <fullName evidence="17">Rab11 family-interacting protein 5</fullName>
    </recommendedName>
    <alternativeName>
        <fullName evidence="18">Rab11-interacting protein Rip11</fullName>
    </alternativeName>
</protein>
<dbReference type="PROSITE" id="PS51511">
    <property type="entry name" value="FIP_RBD"/>
    <property type="match status" value="1"/>
</dbReference>
<dbReference type="GO" id="GO:0000139">
    <property type="term" value="C:Golgi membrane"/>
    <property type="evidence" value="ECO:0007669"/>
    <property type="project" value="UniProtKB-SubCell"/>
</dbReference>
<keyword evidence="8" id="KW-0597">Phosphoprotein</keyword>
<evidence type="ECO:0000256" key="13">
    <source>
        <dbReference type="ARBA" id="ARBA00023136"/>
    </source>
</evidence>
<dbReference type="SUPFAM" id="SSF144270">
    <property type="entry name" value="Eferin C-derminal domain-like"/>
    <property type="match status" value="1"/>
</dbReference>
<feature type="compositionally biased region" description="Basic and acidic residues" evidence="19">
    <location>
        <begin position="959"/>
        <end position="975"/>
    </location>
</feature>
<evidence type="ECO:0000256" key="16">
    <source>
        <dbReference type="ARBA" id="ARBA00063191"/>
    </source>
</evidence>
<evidence type="ECO:0000259" key="21">
    <source>
        <dbReference type="PROSITE" id="PS51511"/>
    </source>
</evidence>
<dbReference type="GO" id="GO:0031901">
    <property type="term" value="C:early endosome membrane"/>
    <property type="evidence" value="ECO:0007669"/>
    <property type="project" value="UniProtKB-SubCell"/>
</dbReference>
<evidence type="ECO:0000256" key="1">
    <source>
        <dbReference type="ARBA" id="ARBA00004220"/>
    </source>
</evidence>
<feature type="region of interest" description="Disordered" evidence="19">
    <location>
        <begin position="1364"/>
        <end position="1388"/>
    </location>
</feature>
<dbReference type="PANTHER" id="PTHR15746">
    <property type="entry name" value="RAB11-RELATED"/>
    <property type="match status" value="1"/>
</dbReference>
<feature type="region of interest" description="Disordered" evidence="19">
    <location>
        <begin position="351"/>
        <end position="489"/>
    </location>
</feature>
<name>A0A6I8Q2H0_XENTR</name>
<evidence type="ECO:0000256" key="11">
    <source>
        <dbReference type="ARBA" id="ARBA00023034"/>
    </source>
</evidence>
<dbReference type="PANTHER" id="PTHR15746:SF14">
    <property type="entry name" value="RAB11 FAMILY-INTERACTING PROTEIN 5"/>
    <property type="match status" value="1"/>
</dbReference>
<dbReference type="Ensembl" id="ENSXETT00000099482">
    <property type="protein sequence ID" value="ENSXETP00000066480"/>
    <property type="gene ID" value="ENSXETG00000011781"/>
</dbReference>
<feature type="region of interest" description="Disordered" evidence="19">
    <location>
        <begin position="246"/>
        <end position="285"/>
    </location>
</feature>
<reference evidence="22" key="1">
    <citation type="journal article" date="2010" name="Science">
        <title>The genome of the Western clawed frog Xenopus tropicalis.</title>
        <authorList>
            <person name="Hellsten U."/>
            <person name="Harland R.M."/>
            <person name="Gilchrist M.J."/>
            <person name="Hendrix D."/>
            <person name="Jurka J."/>
            <person name="Kapitonov V."/>
            <person name="Ovcharenko I."/>
            <person name="Putnam N.H."/>
            <person name="Shu S."/>
            <person name="Taher L."/>
            <person name="Blitz I.L."/>
            <person name="Blumberg B."/>
            <person name="Dichmann D.S."/>
            <person name="Dubchak I."/>
            <person name="Amaya E."/>
            <person name="Detter J.C."/>
            <person name="Fletcher R."/>
            <person name="Gerhard D.S."/>
            <person name="Goodstein D."/>
            <person name="Graves T."/>
            <person name="Grigoriev I.V."/>
            <person name="Grimwood J."/>
            <person name="Kawashima T."/>
            <person name="Lindquist E."/>
            <person name="Lucas S.M."/>
            <person name="Mead P.E."/>
            <person name="Mitros T."/>
            <person name="Ogino H."/>
            <person name="Ohta Y."/>
            <person name="Poliakov A.V."/>
            <person name="Pollet N."/>
            <person name="Robert J."/>
            <person name="Salamov A."/>
            <person name="Sater A.K."/>
            <person name="Schmutz J."/>
            <person name="Terry A."/>
            <person name="Vize P.D."/>
            <person name="Warren W.C."/>
            <person name="Wells D."/>
            <person name="Wills A."/>
            <person name="Wilson R.K."/>
            <person name="Zimmerman L.B."/>
            <person name="Zorn A.M."/>
            <person name="Grainger R."/>
            <person name="Grammer T."/>
            <person name="Khokha M.K."/>
            <person name="Richardson P.M."/>
            <person name="Rokhsar D.S."/>
        </authorList>
    </citation>
    <scope>NUCLEOTIDE SEQUENCE [LARGE SCALE GENOMIC DNA]</scope>
    <source>
        <strain evidence="22">Nigerian</strain>
    </source>
</reference>
<sequence>MFLRPEPELGWLPTHVQVTILQARGLRAKGKHGTSDAYTLIQIGREKYSTSVVEKSPGSPEWKEECSFELAPGALERAENCELQLTVMHRALIGMDQFLGQVTIPLQHVYQEGRSQRNQWYKLRSKPGKKEKERGEIQVSIQFTRNNLTASMFDLSIKDKPKTPFGKLKDKMKVKKLFDMESSSAIVPSSVGRLDSDDEDEKKPKSKAALFLKGRLRKNSLTRSNTSLGSDSTISSTSGTVANNAGISIVLPDPGKKPASRNSSLSVEPSAQSSEASPRMTHKRAFSDEVSQLSIFPEPKVVQNLKPKGSPISKSSVCINGSHVYTETPLPKPLPSPLEKLPPVSRSFQNISKKAEESSIPGAATGQLHSLDKQEKKPIASPTPAQEEVKVPAKSKNDEIHKESKPVQITSPMVFSEEPPKVKAQDGAGKEEKKPKANLFHHDSGTKIHVEPAHQTSVASEEKAKPGSWFGSKDPKETPQKPSLDVSPQVETSSSASCFLAPFPVYSLVVDAVSMPRTNTASGARGCFSANNPFLDSLQNNPFSEELLSDQLPNSSSPTHFFSSFPSGSIATSEAAERGSSLVEEHSPLAFSPAPEVHKKPLHQEKSASRNNLAEPHEVSLASRNPYRSPVNTAELEEEFDAFASSRLQPAIENPTPTEANRKSHLDNDGDLSCPGHYIQSINIQISNAAQKSDRTVGVLPRLLTSTRPEVKAITKDELFPASLQSSDHKLHISPAESARIQPKEEQCSLTSDQGKAWSLPDKWKTGDGNWWHSNEHSAAKEVSDMYRGYNPELNQYKPLPESISSRLPSESDKDGYSQIHETEHKIATVSPLILEEHAITRFTDLHKTPLPNPVPQSKSRHSLSIIPEDETTDQVGHHSSTSFAGDLHISTEFKEGATYTDHNSNSVFTVSGQETLPISGSGESKEFIEPETKLLDISTDLESARPSKPPQQVLPQEKTNDENHKQLQNKDNDVSRTSLKLSENETVPNHIVPPVSFYPVIEIKSPMQSPAIQDEKAISEGHCMSAREDDRQKLGVSTGDSTVPEQFQTCPSKVSLDTLDISDMGESPNKLDVINPTSSNDLTSAHQSKPFISHGSTTQENNDFHFRKPISVSLSKSQRNVVCEPETNSTRRTDQSSLLFLSAVEEQLPNNTFDLPKIKPEALVASPAPVTPQPEGSLHAKAGLTEGLQIYEAGLDSPLKNKFVDCKYETGAKELNNDLQSDLLLSEQSTWSGDVIVDFKNEDFWRSEADLKEGLDTKSVPSPGNPFTPTDKTPVLSNKNPFADCSLSHSSEASLPENASFKDLHAQMALNDSSRSTVPANMKPSFLHGGPPLAFSTPSFVAVPNPKLSNFPSPIMPSATSAVNTTTTTNTQSPALSSASSGVKASGLSVLPQETQPAENPFMPVKTSPHPVKPISATLSDSEKKTHKPGLTTALSSGLEMLKSVTSGQHTAPKKQEVDRLKDFSSPDLAAKYYHLTHDELISLLLQREAELGRKQNHVQELENYIDQLLVRIMDQAPTLLQVPLEWSAELLS</sequence>
<evidence type="ECO:0000256" key="19">
    <source>
        <dbReference type="SAM" id="MobiDB-lite"/>
    </source>
</evidence>
<evidence type="ECO:0000256" key="4">
    <source>
        <dbReference type="ARBA" id="ARBA00004395"/>
    </source>
</evidence>
<evidence type="ECO:0000313" key="22">
    <source>
        <dbReference type="Ensembl" id="ENSXETP00000066480"/>
    </source>
</evidence>
<dbReference type="InterPro" id="IPR000008">
    <property type="entry name" value="C2_dom"/>
</dbReference>
<feature type="compositionally biased region" description="Polar residues" evidence="19">
    <location>
        <begin position="260"/>
        <end position="276"/>
    </location>
</feature>
<feature type="domain" description="C2" evidence="20">
    <location>
        <begin position="1"/>
        <end position="121"/>
    </location>
</feature>
<keyword evidence="11" id="KW-0333">Golgi apparatus</keyword>
<feature type="compositionally biased region" description="Basic and acidic residues" evidence="19">
    <location>
        <begin position="418"/>
        <end position="452"/>
    </location>
</feature>
<dbReference type="Pfam" id="PF00168">
    <property type="entry name" value="C2"/>
    <property type="match status" value="1"/>
</dbReference>
<evidence type="ECO:0000256" key="9">
    <source>
        <dbReference type="ARBA" id="ARBA00022753"/>
    </source>
</evidence>
<keyword evidence="6" id="KW-0813">Transport</keyword>
<evidence type="ECO:0000256" key="6">
    <source>
        <dbReference type="ARBA" id="ARBA00022448"/>
    </source>
</evidence>
<feature type="domain" description="FIP-RBD" evidence="21">
    <location>
        <begin position="1463"/>
        <end position="1525"/>
    </location>
</feature>
<dbReference type="Pfam" id="PF09457">
    <property type="entry name" value="RBD-FIP"/>
    <property type="match status" value="1"/>
</dbReference>
<dbReference type="SMART" id="SM00239">
    <property type="entry name" value="C2"/>
    <property type="match status" value="1"/>
</dbReference>
<keyword evidence="10" id="KW-0653">Protein transport</keyword>
<dbReference type="GO" id="GO:0055038">
    <property type="term" value="C:recycling endosome membrane"/>
    <property type="evidence" value="ECO:0007669"/>
    <property type="project" value="UniProtKB-SubCell"/>
</dbReference>
<dbReference type="GO" id="GO:0030658">
    <property type="term" value="C:transport vesicle membrane"/>
    <property type="evidence" value="ECO:0007669"/>
    <property type="project" value="UniProtKB-SubCell"/>
</dbReference>
<dbReference type="Gene3D" id="1.20.5.2440">
    <property type="match status" value="1"/>
</dbReference>
<dbReference type="FunFam" id="2.60.40.150:FF:000077">
    <property type="entry name" value="rab11 family-interacting protein 1 isoform X1"/>
    <property type="match status" value="1"/>
</dbReference>
<dbReference type="Bgee" id="ENSXETG00000011781">
    <property type="expression patterns" value="Expressed in 4-cell stage embryo and 14 other cell types or tissues"/>
</dbReference>
<feature type="region of interest" description="Disordered" evidence="19">
    <location>
        <begin position="1256"/>
        <end position="1277"/>
    </location>
</feature>
<keyword evidence="9" id="KW-0967">Endosome</keyword>
<keyword evidence="13" id="KW-0472">Membrane</keyword>
<dbReference type="SUPFAM" id="SSF49562">
    <property type="entry name" value="C2 domain (Calcium/lipid-binding domain, CaLB)"/>
    <property type="match status" value="1"/>
</dbReference>
<keyword evidence="12" id="KW-0496">Mitochondrion</keyword>
<dbReference type="InterPro" id="IPR035892">
    <property type="entry name" value="C2_domain_sf"/>
</dbReference>
<comment type="function">
    <text evidence="15">Rab effector involved in protein trafficking from apical recycling endosomes to the apical plasma membrane. Involved in insulin granule exocytosis. May regulate V-ATPase intracellular transport in response to extracellular acidosis.</text>
</comment>
<organism evidence="22">
    <name type="scientific">Xenopus tropicalis</name>
    <name type="common">Western clawed frog</name>
    <name type="synonym">Silurana tropicalis</name>
    <dbReference type="NCBI Taxonomy" id="8364"/>
    <lineage>
        <taxon>Eukaryota</taxon>
        <taxon>Metazoa</taxon>
        <taxon>Chordata</taxon>
        <taxon>Craniata</taxon>
        <taxon>Vertebrata</taxon>
        <taxon>Euteleostomi</taxon>
        <taxon>Amphibia</taxon>
        <taxon>Batrachia</taxon>
        <taxon>Anura</taxon>
        <taxon>Pipoidea</taxon>
        <taxon>Pipidae</taxon>
        <taxon>Xenopodinae</taxon>
        <taxon>Xenopus</taxon>
        <taxon>Silurana</taxon>
    </lineage>
</organism>
<evidence type="ECO:0000256" key="5">
    <source>
        <dbReference type="ARBA" id="ARBA00004654"/>
    </source>
</evidence>
<evidence type="ECO:0000256" key="3">
    <source>
        <dbReference type="ARBA" id="ARBA00004318"/>
    </source>
</evidence>
<proteinExistence type="predicted"/>
<comment type="subcellular location">
    <subcellularLocation>
        <location evidence="2">Cytoplasmic vesicle</location>
        <location evidence="2">Secretory vesicle membrane</location>
        <topology evidence="2">Peripheral membrane protein</topology>
    </subcellularLocation>
    <subcellularLocation>
        <location evidence="1">Early endosome membrane</location>
        <topology evidence="1">Peripheral membrane protein</topology>
    </subcellularLocation>
    <subcellularLocation>
        <location evidence="4">Golgi apparatus membrane</location>
        <topology evidence="4">Peripheral membrane protein</topology>
    </subcellularLocation>
    <subcellularLocation>
        <location evidence="3">Mitochondrion membrane</location>
        <topology evidence="3">Peripheral membrane protein</topology>
    </subcellularLocation>
    <subcellularLocation>
        <location evidence="5">Recycling endosome membrane</location>
        <topology evidence="5">Peripheral membrane protein</topology>
    </subcellularLocation>
</comment>
<dbReference type="GO" id="GO:0031966">
    <property type="term" value="C:mitochondrial membrane"/>
    <property type="evidence" value="ECO:0007669"/>
    <property type="project" value="UniProtKB-SubCell"/>
</dbReference>
<evidence type="ECO:0000256" key="7">
    <source>
        <dbReference type="ARBA" id="ARBA00022490"/>
    </source>
</evidence>
<dbReference type="GeneTree" id="ENSGT00940000158783"/>
<evidence type="ECO:0000256" key="18">
    <source>
        <dbReference type="ARBA" id="ARBA00076161"/>
    </source>
</evidence>
<dbReference type="Xenbase" id="XB-GENE-481066">
    <property type="gene designation" value="rab11fip5"/>
</dbReference>
<gene>
    <name evidence="22" type="primary">rab11fip5</name>
</gene>
<dbReference type="CDD" id="cd08682">
    <property type="entry name" value="C2_Rab11-FIP_classI"/>
    <property type="match status" value="1"/>
</dbReference>
<reference evidence="22" key="2">
    <citation type="submission" date="2020-05" db="UniProtKB">
        <authorList>
            <consortium name="Ensembl"/>
        </authorList>
    </citation>
    <scope>IDENTIFICATION</scope>
</reference>
<dbReference type="InterPro" id="IPR037789">
    <property type="entry name" value="FIP_classI"/>
</dbReference>
<dbReference type="PROSITE" id="PS50004">
    <property type="entry name" value="C2"/>
    <property type="match status" value="1"/>
</dbReference>
<evidence type="ECO:0000256" key="10">
    <source>
        <dbReference type="ARBA" id="ARBA00022927"/>
    </source>
</evidence>
<feature type="compositionally biased region" description="Basic and acidic residues" evidence="19">
    <location>
        <begin position="596"/>
        <end position="608"/>
    </location>
</feature>
<evidence type="ECO:0000256" key="14">
    <source>
        <dbReference type="ARBA" id="ARBA00023329"/>
    </source>
</evidence>
<feature type="region of interest" description="Disordered" evidence="19">
    <location>
        <begin position="943"/>
        <end position="977"/>
    </location>
</feature>
<evidence type="ECO:0000256" key="8">
    <source>
        <dbReference type="ARBA" id="ARBA00022553"/>
    </source>
</evidence>
<evidence type="ECO:0000259" key="20">
    <source>
        <dbReference type="PROSITE" id="PS50004"/>
    </source>
</evidence>
<dbReference type="Gene3D" id="2.60.40.150">
    <property type="entry name" value="C2 domain"/>
    <property type="match status" value="1"/>
</dbReference>
<evidence type="ECO:0000256" key="15">
    <source>
        <dbReference type="ARBA" id="ARBA00058992"/>
    </source>
</evidence>
<feature type="compositionally biased region" description="Polar residues" evidence="19">
    <location>
        <begin position="1260"/>
        <end position="1277"/>
    </location>
</feature>
<evidence type="ECO:0000256" key="2">
    <source>
        <dbReference type="ARBA" id="ARBA00004268"/>
    </source>
</evidence>
<evidence type="ECO:0000256" key="17">
    <source>
        <dbReference type="ARBA" id="ARBA00071489"/>
    </source>
</evidence>
<dbReference type="GO" id="GO:0015031">
    <property type="term" value="P:protein transport"/>
    <property type="evidence" value="ECO:0007669"/>
    <property type="project" value="UniProtKB-KW"/>
</dbReference>
<keyword evidence="7" id="KW-0963">Cytoplasm</keyword>
<dbReference type="GO" id="GO:0010817">
    <property type="term" value="P:regulation of hormone levels"/>
    <property type="evidence" value="ECO:0007669"/>
    <property type="project" value="UniProtKB-ARBA"/>
</dbReference>
<dbReference type="GO" id="GO:0031267">
    <property type="term" value="F:small GTPase binding"/>
    <property type="evidence" value="ECO:0007669"/>
    <property type="project" value="InterPro"/>
</dbReference>
<dbReference type="FunFam" id="1.20.5.2440:FF:000004">
    <property type="entry name" value="rab11 family-interacting protein 5 isoform X2"/>
    <property type="match status" value="1"/>
</dbReference>
<feature type="compositionally biased region" description="Basic and acidic residues" evidence="19">
    <location>
        <begin position="387"/>
        <end position="405"/>
    </location>
</feature>
<evidence type="ECO:0000256" key="12">
    <source>
        <dbReference type="ARBA" id="ARBA00023128"/>
    </source>
</evidence>
<feature type="compositionally biased region" description="Polar residues" evidence="19">
    <location>
        <begin position="1373"/>
        <end position="1384"/>
    </location>
</feature>
<dbReference type="InterPro" id="IPR037245">
    <property type="entry name" value="FIP-RBD_C_sf"/>
</dbReference>
<dbReference type="InterPro" id="IPR019018">
    <property type="entry name" value="Rab-bd_FIP-RBD"/>
</dbReference>
<comment type="subunit">
    <text evidence="16">Interacts with RAB11FIP4. Interacts with NAPG. Interacts with RO60. Interacts with RAB11A that has been activated by GTP binding.</text>
</comment>
<feature type="region of interest" description="Disordered" evidence="19">
    <location>
        <begin position="646"/>
        <end position="669"/>
    </location>
</feature>
<feature type="region of interest" description="Disordered" evidence="19">
    <location>
        <begin position="591"/>
        <end position="628"/>
    </location>
</feature>